<feature type="signal peptide" evidence="1">
    <location>
        <begin position="1"/>
        <end position="20"/>
    </location>
</feature>
<dbReference type="SUPFAM" id="SSF56935">
    <property type="entry name" value="Porins"/>
    <property type="match status" value="1"/>
</dbReference>
<dbReference type="RefSeq" id="WP_189494307.1">
    <property type="nucleotide sequence ID" value="NZ_BMZH01000001.1"/>
</dbReference>
<proteinExistence type="predicted"/>
<feature type="chain" id="PRO_5035150420" description="DUF481 domain-containing protein" evidence="1">
    <location>
        <begin position="21"/>
        <end position="247"/>
    </location>
</feature>
<dbReference type="AlphaFoldDB" id="A0A8J3CP76"/>
<comment type="caution">
    <text evidence="2">The sequence shown here is derived from an EMBL/GenBank/DDBJ whole genome shotgun (WGS) entry which is preliminary data.</text>
</comment>
<dbReference type="Pfam" id="PF04338">
    <property type="entry name" value="DUF481"/>
    <property type="match status" value="1"/>
</dbReference>
<dbReference type="Proteomes" id="UP000634004">
    <property type="component" value="Unassembled WGS sequence"/>
</dbReference>
<accession>A0A8J3CP76</accession>
<evidence type="ECO:0008006" key="4">
    <source>
        <dbReference type="Google" id="ProtNLM"/>
    </source>
</evidence>
<evidence type="ECO:0000313" key="3">
    <source>
        <dbReference type="Proteomes" id="UP000634004"/>
    </source>
</evidence>
<gene>
    <name evidence="2" type="ORF">GCM10009069_01270</name>
</gene>
<organism evidence="2 3">
    <name type="scientific">Algimonas arctica</name>
    <dbReference type="NCBI Taxonomy" id="1479486"/>
    <lineage>
        <taxon>Bacteria</taxon>
        <taxon>Pseudomonadati</taxon>
        <taxon>Pseudomonadota</taxon>
        <taxon>Alphaproteobacteria</taxon>
        <taxon>Maricaulales</taxon>
        <taxon>Robiginitomaculaceae</taxon>
        <taxon>Algimonas</taxon>
    </lineage>
</organism>
<reference evidence="2" key="1">
    <citation type="journal article" date="2014" name="Int. J. Syst. Evol. Microbiol.">
        <title>Complete genome sequence of Corynebacterium casei LMG S-19264T (=DSM 44701T), isolated from a smear-ripened cheese.</title>
        <authorList>
            <consortium name="US DOE Joint Genome Institute (JGI-PGF)"/>
            <person name="Walter F."/>
            <person name="Albersmeier A."/>
            <person name="Kalinowski J."/>
            <person name="Ruckert C."/>
        </authorList>
    </citation>
    <scope>NUCLEOTIDE SEQUENCE</scope>
    <source>
        <strain evidence="2">KCTC 32513</strain>
    </source>
</reference>
<evidence type="ECO:0000313" key="2">
    <source>
        <dbReference type="EMBL" id="GHA81934.1"/>
    </source>
</evidence>
<dbReference type="InterPro" id="IPR007433">
    <property type="entry name" value="DUF481"/>
</dbReference>
<dbReference type="EMBL" id="BMZH01000001">
    <property type="protein sequence ID" value="GHA81934.1"/>
    <property type="molecule type" value="Genomic_DNA"/>
</dbReference>
<reference evidence="2" key="2">
    <citation type="submission" date="2020-09" db="EMBL/GenBank/DDBJ databases">
        <authorList>
            <person name="Sun Q."/>
            <person name="Kim S."/>
        </authorList>
    </citation>
    <scope>NUCLEOTIDE SEQUENCE</scope>
    <source>
        <strain evidence="2">KCTC 32513</strain>
    </source>
</reference>
<protein>
    <recommendedName>
        <fullName evidence="4">DUF481 domain-containing protein</fullName>
    </recommendedName>
</protein>
<keyword evidence="3" id="KW-1185">Reference proteome</keyword>
<keyword evidence="1" id="KW-0732">Signal</keyword>
<name>A0A8J3CP76_9PROT</name>
<evidence type="ECO:0000256" key="1">
    <source>
        <dbReference type="SAM" id="SignalP"/>
    </source>
</evidence>
<sequence length="247" mass="27359">MFRRALLASLISILPVASFAQNEADIGWTGEVELNGATSTGNNETTNVGTKVKLKRRGYDWRHDFAGSAEYGEASGDTNKQRFRVSYKVGRDLSEQSYLYLNSDYYSDDFGAYKNGYFAGGGYGHTILADGPTLWKLEAGAGYRSQKSRLSVTTPTDPISQQESFASTRLFSELEHDFNDKVSVSNDTELLYSDIDTYVINESALTSDMFGAFALRASFRVESHTDVPAGREQTDTISRIGIVYTMN</sequence>